<dbReference type="GO" id="GO:0008168">
    <property type="term" value="F:methyltransferase activity"/>
    <property type="evidence" value="ECO:0007669"/>
    <property type="project" value="UniProtKB-KW"/>
</dbReference>
<keyword evidence="3" id="KW-1185">Reference proteome</keyword>
<dbReference type="Proteomes" id="UP000256900">
    <property type="component" value="Unassembled WGS sequence"/>
</dbReference>
<accession>A0A3D9YUS3</accession>
<dbReference type="SUPFAM" id="SSF53335">
    <property type="entry name" value="S-adenosyl-L-methionine-dependent methyltransferases"/>
    <property type="match status" value="1"/>
</dbReference>
<name>A0A3D9YUS3_9HYPH</name>
<dbReference type="InterPro" id="IPR052514">
    <property type="entry name" value="SAM-dependent_MTase"/>
</dbReference>
<dbReference type="PANTHER" id="PTHR34203:SF15">
    <property type="entry name" value="SLL1173 PROTEIN"/>
    <property type="match status" value="1"/>
</dbReference>
<dbReference type="Gene3D" id="3.40.50.150">
    <property type="entry name" value="Vaccinia Virus protein VP39"/>
    <property type="match status" value="1"/>
</dbReference>
<gene>
    <name evidence="2" type="ORF">DES32_1948</name>
</gene>
<evidence type="ECO:0000313" key="3">
    <source>
        <dbReference type="Proteomes" id="UP000256900"/>
    </source>
</evidence>
<dbReference type="NCBIfam" id="TIGR01444">
    <property type="entry name" value="fkbM_fam"/>
    <property type="match status" value="1"/>
</dbReference>
<dbReference type="AlphaFoldDB" id="A0A3D9YUS3"/>
<evidence type="ECO:0000259" key="1">
    <source>
        <dbReference type="Pfam" id="PF05050"/>
    </source>
</evidence>
<evidence type="ECO:0000313" key="2">
    <source>
        <dbReference type="EMBL" id="REF85908.1"/>
    </source>
</evidence>
<reference evidence="2 3" key="1">
    <citation type="submission" date="2018-08" db="EMBL/GenBank/DDBJ databases">
        <title>Genomic Encyclopedia of Type Strains, Phase IV (KMG-IV): sequencing the most valuable type-strain genomes for metagenomic binning, comparative biology and taxonomic classification.</title>
        <authorList>
            <person name="Goeker M."/>
        </authorList>
    </citation>
    <scope>NUCLEOTIDE SEQUENCE [LARGE SCALE GENOMIC DNA]</scope>
    <source>
        <strain evidence="2 3">BW863</strain>
    </source>
</reference>
<dbReference type="InterPro" id="IPR029063">
    <property type="entry name" value="SAM-dependent_MTases_sf"/>
</dbReference>
<keyword evidence="2" id="KW-0808">Transferase</keyword>
<dbReference type="EMBL" id="QUMO01000003">
    <property type="protein sequence ID" value="REF85908.1"/>
    <property type="molecule type" value="Genomic_DNA"/>
</dbReference>
<organism evidence="2 3">
    <name type="scientific">Methylovirgula ligni</name>
    <dbReference type="NCBI Taxonomy" id="569860"/>
    <lineage>
        <taxon>Bacteria</taxon>
        <taxon>Pseudomonadati</taxon>
        <taxon>Pseudomonadota</taxon>
        <taxon>Alphaproteobacteria</taxon>
        <taxon>Hyphomicrobiales</taxon>
        <taxon>Beijerinckiaceae</taxon>
        <taxon>Methylovirgula</taxon>
    </lineage>
</organism>
<keyword evidence="2" id="KW-0489">Methyltransferase</keyword>
<feature type="domain" description="Methyltransferase FkbM" evidence="1">
    <location>
        <begin position="78"/>
        <end position="240"/>
    </location>
</feature>
<sequence>MLRSIISTYIRAVPRHPGKRKIVSTALRILPSMPIRSRYGVWLYSDGKDETNIYSLLGDYDDVYEVVKSLRPGMAFIDIGANAGVFSMIAGQRIGADGVIVAFEPSLAVFKKLIANASINQLRNFFPFMGAVGPSTGVGRFQTDEKHTGGAYLDAHGDTRVVQLGGPPLSALLASLIEDRKTMIKIDVEGAELDVIRSIGDLLGANLIETVIVEVNAGQQARFSATPQEIYAFMHEKGYKPRLGLGFAGHYNEAFTR</sequence>
<dbReference type="Pfam" id="PF05050">
    <property type="entry name" value="Methyltransf_21"/>
    <property type="match status" value="1"/>
</dbReference>
<dbReference type="InterPro" id="IPR006342">
    <property type="entry name" value="FkbM_mtfrase"/>
</dbReference>
<comment type="caution">
    <text evidence="2">The sequence shown here is derived from an EMBL/GenBank/DDBJ whole genome shotgun (WGS) entry which is preliminary data.</text>
</comment>
<protein>
    <submittedName>
        <fullName evidence="2">FkbM family methyltransferase</fullName>
    </submittedName>
</protein>
<proteinExistence type="predicted"/>
<dbReference type="PANTHER" id="PTHR34203">
    <property type="entry name" value="METHYLTRANSFERASE, FKBM FAMILY PROTEIN"/>
    <property type="match status" value="1"/>
</dbReference>
<dbReference type="GO" id="GO:0032259">
    <property type="term" value="P:methylation"/>
    <property type="evidence" value="ECO:0007669"/>
    <property type="project" value="UniProtKB-KW"/>
</dbReference>
<dbReference type="OrthoDB" id="7542440at2"/>